<dbReference type="PRINTS" id="PR00990">
    <property type="entry name" value="RIBOKINASE"/>
</dbReference>
<keyword evidence="8" id="KW-1185">Reference proteome</keyword>
<dbReference type="CDD" id="cd01167">
    <property type="entry name" value="bac_FRK"/>
    <property type="match status" value="1"/>
</dbReference>
<evidence type="ECO:0000256" key="4">
    <source>
        <dbReference type="ARBA" id="ARBA00022777"/>
    </source>
</evidence>
<dbReference type="EMBL" id="MPJW01000184">
    <property type="protein sequence ID" value="OLU37973.1"/>
    <property type="molecule type" value="Genomic_DNA"/>
</dbReference>
<dbReference type="Proteomes" id="UP000186341">
    <property type="component" value="Unassembled WGS sequence"/>
</dbReference>
<dbReference type="PANTHER" id="PTHR43085">
    <property type="entry name" value="HEXOKINASE FAMILY MEMBER"/>
    <property type="match status" value="1"/>
</dbReference>
<dbReference type="OrthoDB" id="9813569at2"/>
<dbReference type="PANTHER" id="PTHR43085:SF1">
    <property type="entry name" value="PSEUDOURIDINE KINASE-RELATED"/>
    <property type="match status" value="1"/>
</dbReference>
<name>A0A1U7NEF0_9FIRM</name>
<dbReference type="InterPro" id="IPR002139">
    <property type="entry name" value="Ribo/fructo_kinase"/>
</dbReference>
<evidence type="ECO:0000313" key="7">
    <source>
        <dbReference type="EMBL" id="OLU37973.1"/>
    </source>
</evidence>
<evidence type="ECO:0000256" key="3">
    <source>
        <dbReference type="ARBA" id="ARBA00022741"/>
    </source>
</evidence>
<reference evidence="7 8" key="1">
    <citation type="submission" date="2016-11" db="EMBL/GenBank/DDBJ databases">
        <title>Description of two novel members of the family Erysipelotrichaceae: Ileibacterium lipovorans gen. nov., sp. nov. and Dubosiella newyorkensis, gen. nov., sp. nov.</title>
        <authorList>
            <person name="Cox L.M."/>
            <person name="Sohn J."/>
            <person name="Tyrrell K.L."/>
            <person name="Citron D.M."/>
            <person name="Lawson P.A."/>
            <person name="Patel N.B."/>
            <person name="Iizumi T."/>
            <person name="Perez-Perez G.I."/>
            <person name="Goldstein E.J."/>
            <person name="Blaser M.J."/>
        </authorList>
    </citation>
    <scope>NUCLEOTIDE SEQUENCE [LARGE SCALE GENOMIC DNA]</scope>
    <source>
        <strain evidence="7 8">NYU-BL-A3</strain>
    </source>
</reference>
<dbReference type="InterPro" id="IPR011611">
    <property type="entry name" value="PfkB_dom"/>
</dbReference>
<keyword evidence="5" id="KW-0067">ATP-binding</keyword>
<keyword evidence="4 7" id="KW-0418">Kinase</keyword>
<dbReference type="RefSeq" id="WP_075820445.1">
    <property type="nucleotide sequence ID" value="NZ_CAJUTZ010000035.1"/>
</dbReference>
<evidence type="ECO:0000256" key="5">
    <source>
        <dbReference type="ARBA" id="ARBA00022840"/>
    </source>
</evidence>
<dbReference type="SUPFAM" id="SSF53613">
    <property type="entry name" value="Ribokinase-like"/>
    <property type="match status" value="1"/>
</dbReference>
<dbReference type="GO" id="GO:0016301">
    <property type="term" value="F:kinase activity"/>
    <property type="evidence" value="ECO:0007669"/>
    <property type="project" value="UniProtKB-KW"/>
</dbReference>
<accession>A0A1U7NEF0</accession>
<keyword evidence="2" id="KW-0808">Transferase</keyword>
<proteinExistence type="inferred from homology"/>
<gene>
    <name evidence="7" type="ORF">BO222_09235</name>
</gene>
<dbReference type="Pfam" id="PF00294">
    <property type="entry name" value="PfkB"/>
    <property type="match status" value="1"/>
</dbReference>
<dbReference type="GO" id="GO:0005524">
    <property type="term" value="F:ATP binding"/>
    <property type="evidence" value="ECO:0007669"/>
    <property type="project" value="UniProtKB-KW"/>
</dbReference>
<dbReference type="AlphaFoldDB" id="A0A1U7NEF0"/>
<sequence>MSYEVTAFGEILIDFTHTNPEDDGPALFAQNPGGAPGNVCVAVNRLGGNSAFLGVVGEDMHGDLLRKTLENENVSTKGLLSHPQHFTTLAFVSVDKNGERSFSFARKPGADTQMRAEDLDLDEIKNGKIFHIGSLSLTHEPARSATLFGIEKAKEFGNKISYDPNYRASLWSSEEEAINAMRSLIPYADIMKISDEETELLTGFKDPEEAARALIDQGVKIAAVTLGSEGALVANKEGISKVKGFKADVADTNGAGDSFWGTMLYQIAISDKNIDDLTLDELSAMLRIANAAASLTCRKHGAIPALPTMEDVTEFLKTQE</sequence>
<evidence type="ECO:0000313" key="8">
    <source>
        <dbReference type="Proteomes" id="UP000186341"/>
    </source>
</evidence>
<dbReference type="InterPro" id="IPR029056">
    <property type="entry name" value="Ribokinase-like"/>
</dbReference>
<dbReference type="GeneID" id="82203346"/>
<protein>
    <submittedName>
        <fullName evidence="7">Carbohydrate kinase</fullName>
    </submittedName>
</protein>
<feature type="domain" description="Carbohydrate kinase PfkB" evidence="6">
    <location>
        <begin position="5"/>
        <end position="308"/>
    </location>
</feature>
<comment type="caution">
    <text evidence="7">The sequence shown here is derived from an EMBL/GenBank/DDBJ whole genome shotgun (WGS) entry which is preliminary data.</text>
</comment>
<organism evidence="7 8">
    <name type="scientific">Ileibacterium valens</name>
    <dbReference type="NCBI Taxonomy" id="1862668"/>
    <lineage>
        <taxon>Bacteria</taxon>
        <taxon>Bacillati</taxon>
        <taxon>Bacillota</taxon>
        <taxon>Erysipelotrichia</taxon>
        <taxon>Erysipelotrichales</taxon>
        <taxon>Erysipelotrichaceae</taxon>
        <taxon>Ileibacterium</taxon>
    </lineage>
</organism>
<comment type="similarity">
    <text evidence="1">Belongs to the carbohydrate kinase PfkB family.</text>
</comment>
<evidence type="ECO:0000256" key="1">
    <source>
        <dbReference type="ARBA" id="ARBA00010688"/>
    </source>
</evidence>
<keyword evidence="3" id="KW-0547">Nucleotide-binding</keyword>
<dbReference type="Gene3D" id="3.40.1190.20">
    <property type="match status" value="1"/>
</dbReference>
<dbReference type="InterPro" id="IPR050306">
    <property type="entry name" value="PfkB_Carbo_kinase"/>
</dbReference>
<evidence type="ECO:0000256" key="2">
    <source>
        <dbReference type="ARBA" id="ARBA00022679"/>
    </source>
</evidence>
<evidence type="ECO:0000259" key="6">
    <source>
        <dbReference type="Pfam" id="PF00294"/>
    </source>
</evidence>